<evidence type="ECO:0000313" key="2">
    <source>
        <dbReference type="EMBL" id="PWN34361.1"/>
    </source>
</evidence>
<protein>
    <recommendedName>
        <fullName evidence="4">DUF1690-domain-containing protein</fullName>
    </recommendedName>
</protein>
<dbReference type="OrthoDB" id="5544375at2759"/>
<dbReference type="Pfam" id="PF07956">
    <property type="entry name" value="DUF1690"/>
    <property type="match status" value="1"/>
</dbReference>
<proteinExistence type="predicted"/>
<dbReference type="InterPro" id="IPR012471">
    <property type="entry name" value="DUF1690"/>
</dbReference>
<dbReference type="InParanoid" id="A0A316VEB9"/>
<dbReference type="RefSeq" id="XP_025354663.1">
    <property type="nucleotide sequence ID" value="XM_025495715.1"/>
</dbReference>
<keyword evidence="3" id="KW-1185">Reference proteome</keyword>
<evidence type="ECO:0000256" key="1">
    <source>
        <dbReference type="SAM" id="Coils"/>
    </source>
</evidence>
<dbReference type="Proteomes" id="UP000245771">
    <property type="component" value="Unassembled WGS sequence"/>
</dbReference>
<keyword evidence="1" id="KW-0175">Coiled coil</keyword>
<name>A0A316VEB9_9BASI</name>
<evidence type="ECO:0008006" key="4">
    <source>
        <dbReference type="Google" id="ProtNLM"/>
    </source>
</evidence>
<dbReference type="EMBL" id="KZ819604">
    <property type="protein sequence ID" value="PWN34361.1"/>
    <property type="molecule type" value="Genomic_DNA"/>
</dbReference>
<feature type="coiled-coil region" evidence="1">
    <location>
        <begin position="17"/>
        <end position="86"/>
    </location>
</feature>
<dbReference type="AlphaFoldDB" id="A0A316VEB9"/>
<dbReference type="STRING" id="1280837.A0A316VEB9"/>
<reference evidence="2 3" key="1">
    <citation type="journal article" date="2018" name="Mol. Biol. Evol.">
        <title>Broad Genomic Sampling Reveals a Smut Pathogenic Ancestry of the Fungal Clade Ustilaginomycotina.</title>
        <authorList>
            <person name="Kijpornyongpan T."/>
            <person name="Mondo S.J."/>
            <person name="Barry K."/>
            <person name="Sandor L."/>
            <person name="Lee J."/>
            <person name="Lipzen A."/>
            <person name="Pangilinan J."/>
            <person name="LaButti K."/>
            <person name="Hainaut M."/>
            <person name="Henrissat B."/>
            <person name="Grigoriev I.V."/>
            <person name="Spatafora J.W."/>
            <person name="Aime M.C."/>
        </authorList>
    </citation>
    <scope>NUCLEOTIDE SEQUENCE [LARGE SCALE GENOMIC DNA]</scope>
    <source>
        <strain evidence="2 3">MCA 3882</strain>
    </source>
</reference>
<feature type="non-terminal residue" evidence="2">
    <location>
        <position position="1"/>
    </location>
</feature>
<organism evidence="2 3">
    <name type="scientific">Meira miltonrushii</name>
    <dbReference type="NCBI Taxonomy" id="1280837"/>
    <lineage>
        <taxon>Eukaryota</taxon>
        <taxon>Fungi</taxon>
        <taxon>Dikarya</taxon>
        <taxon>Basidiomycota</taxon>
        <taxon>Ustilaginomycotina</taxon>
        <taxon>Exobasidiomycetes</taxon>
        <taxon>Exobasidiales</taxon>
        <taxon>Brachybasidiaceae</taxon>
        <taxon>Meira</taxon>
    </lineage>
</organism>
<dbReference type="GeneID" id="37017496"/>
<gene>
    <name evidence="2" type="ORF">FA14DRAFT_104730</name>
</gene>
<feature type="non-terminal residue" evidence="2">
    <location>
        <position position="125"/>
    </location>
</feature>
<evidence type="ECO:0000313" key="3">
    <source>
        <dbReference type="Proteomes" id="UP000245771"/>
    </source>
</evidence>
<sequence length="125" mass="14424">PSLDRQQYLDSSIQGKIKEELSRLRKQDSELQKQIEQALEKESLDIASQNKTGAKGKSSILLKQELDDVRSKIERHNQRREKVDKAPGVKSAREKVVQCYNKNPESTLECWAEVRDFRQAVSRAE</sequence>
<accession>A0A316VEB9</accession>